<organism evidence="2">
    <name type="scientific">Pseudomonas aeruginosa</name>
    <dbReference type="NCBI Taxonomy" id="287"/>
    <lineage>
        <taxon>Bacteria</taxon>
        <taxon>Pseudomonadati</taxon>
        <taxon>Pseudomonadota</taxon>
        <taxon>Gammaproteobacteria</taxon>
        <taxon>Pseudomonadales</taxon>
        <taxon>Pseudomonadaceae</taxon>
        <taxon>Pseudomonas</taxon>
    </lineage>
</organism>
<keyword evidence="2" id="KW-0614">Plasmid</keyword>
<feature type="signal peptide" evidence="1">
    <location>
        <begin position="1"/>
        <end position="19"/>
    </location>
</feature>
<dbReference type="EMBL" id="MF344569">
    <property type="protein sequence ID" value="AVE21067.1"/>
    <property type="molecule type" value="Genomic_DNA"/>
</dbReference>
<feature type="chain" id="PRO_5030053436" evidence="1">
    <location>
        <begin position="20"/>
        <end position="144"/>
    </location>
</feature>
<dbReference type="RefSeq" id="WP_033999821.1">
    <property type="nucleotide sequence ID" value="NZ_BSAL01000001.1"/>
</dbReference>
<keyword evidence="1" id="KW-0732">Signal</keyword>
<dbReference type="AlphaFoldDB" id="A0A2L1KFF8"/>
<protein>
    <submittedName>
        <fullName evidence="2">Uncharacterized protein</fullName>
    </submittedName>
</protein>
<accession>A0A2L1KFF8</accession>
<geneLocation type="plasmid" evidence="2">
    <name>p12939-PER</name>
</geneLocation>
<name>A0A2L1KFF8_PSEAI</name>
<evidence type="ECO:0000313" key="2">
    <source>
        <dbReference type="EMBL" id="AVE21067.1"/>
    </source>
</evidence>
<reference evidence="2" key="1">
    <citation type="submission" date="2017-06" db="EMBL/GenBank/DDBJ databases">
        <title>Complete sequence of p12939-PER from clinical Pseudomonas aeruginosa.</title>
        <authorList>
            <person name="Yuan M."/>
            <person name="Feng J."/>
            <person name="Zhan Z."/>
            <person name="Jiang X."/>
            <person name="Zhang D."/>
            <person name="Chen X."/>
            <person name="Zhao X."/>
            <person name="Che J."/>
            <person name="Lu J."/>
            <person name="Xu J."/>
            <person name="Li J."/>
            <person name="Zhou D."/>
        </authorList>
    </citation>
    <scope>NUCLEOTIDE SEQUENCE</scope>
    <source>
        <plasmid evidence="2">p12939-PER</plasmid>
    </source>
</reference>
<proteinExistence type="predicted"/>
<evidence type="ECO:0000256" key="1">
    <source>
        <dbReference type="SAM" id="SignalP"/>
    </source>
</evidence>
<sequence length="144" mass="15260">MKKLVTALSLSLFAAAASAAEEPMNILYLGVLPLVVEDVGPVITARVDSWGKTGSDTGQFTKVNQRMVDALHARGCKMTMHVQGQMRIQLSDPKAVLTCESGPGAKAQIELKGALFDREFTPGLSAVGADDSVLFIVEEGGKKI</sequence>